<feature type="chain" id="PRO_5010889708" evidence="1">
    <location>
        <begin position="21"/>
        <end position="300"/>
    </location>
</feature>
<keyword evidence="1" id="KW-0732">Signal</keyword>
<sequence length="300" mass="34168">MDFRRVFAFAALLLSCGSFAEFRESDCDTKTCIDQVPLVKDKYWSTGILVGSVSASLKTGGVFYTSGELEFLLGGGLPDKFIGRYPPEIYDVSVVEEDEALWYILRGLDDRDMVVLNYTYPFVHNPLKSKTKYLIYSYDANESFDFSKSYQRYPDGIVDRASYKQEALFNRDGLAAGLILHVSRWGLSPYKRRCTVYLHRGGMRVITRDKYFKEDVSYVDGNGDTQVRKEYRTEPVKERVPHLMMLNTLNEDVCAYAEDAARGVKRVRIEFSGSESSQPQYLTGVVLHSIAVIEESQDAQ</sequence>
<dbReference type="AlphaFoldDB" id="A0A1X7AL65"/>
<reference evidence="2 3" key="1">
    <citation type="submission" date="2017-03" db="EMBL/GenBank/DDBJ databases">
        <authorList>
            <person name="Afonso C.L."/>
            <person name="Miller P.J."/>
            <person name="Scott M.A."/>
            <person name="Spackman E."/>
            <person name="Goraichik I."/>
            <person name="Dimitrov K.M."/>
            <person name="Suarez D.L."/>
            <person name="Swayne D.E."/>
        </authorList>
    </citation>
    <scope>NUCLEOTIDE SEQUENCE [LARGE SCALE GENOMIC DNA]</scope>
    <source>
        <strain evidence="2">SB41UT1</strain>
    </source>
</reference>
<name>A0A1X7AL65_9GAMM</name>
<evidence type="ECO:0000313" key="2">
    <source>
        <dbReference type="EMBL" id="SMA48643.1"/>
    </source>
</evidence>
<dbReference type="Proteomes" id="UP000196573">
    <property type="component" value="Unassembled WGS sequence"/>
</dbReference>
<proteinExistence type="predicted"/>
<keyword evidence="3" id="KW-1185">Reference proteome</keyword>
<gene>
    <name evidence="2" type="ORF">EHSB41UT_02828</name>
</gene>
<evidence type="ECO:0000256" key="1">
    <source>
        <dbReference type="SAM" id="SignalP"/>
    </source>
</evidence>
<dbReference type="EMBL" id="FWPT01000006">
    <property type="protein sequence ID" value="SMA48643.1"/>
    <property type="molecule type" value="Genomic_DNA"/>
</dbReference>
<organism evidence="2 3">
    <name type="scientific">Parendozoicomonas haliclonae</name>
    <dbReference type="NCBI Taxonomy" id="1960125"/>
    <lineage>
        <taxon>Bacteria</taxon>
        <taxon>Pseudomonadati</taxon>
        <taxon>Pseudomonadota</taxon>
        <taxon>Gammaproteobacteria</taxon>
        <taxon>Oceanospirillales</taxon>
        <taxon>Endozoicomonadaceae</taxon>
        <taxon>Parendozoicomonas</taxon>
    </lineage>
</organism>
<protein>
    <submittedName>
        <fullName evidence="2">Uncharacterized protein</fullName>
    </submittedName>
</protein>
<dbReference type="RefSeq" id="WP_087110974.1">
    <property type="nucleotide sequence ID" value="NZ_CBCSCN010000006.1"/>
</dbReference>
<accession>A0A1X7AL65</accession>
<dbReference type="OrthoDB" id="6190977at2"/>
<feature type="signal peptide" evidence="1">
    <location>
        <begin position="1"/>
        <end position="20"/>
    </location>
</feature>
<evidence type="ECO:0000313" key="3">
    <source>
        <dbReference type="Proteomes" id="UP000196573"/>
    </source>
</evidence>
<dbReference type="PROSITE" id="PS51257">
    <property type="entry name" value="PROKAR_LIPOPROTEIN"/>
    <property type="match status" value="1"/>
</dbReference>